<keyword evidence="3" id="KW-1185">Reference proteome</keyword>
<dbReference type="RefSeq" id="WP_245094478.1">
    <property type="nucleotide sequence ID" value="NZ_CP095053.1"/>
</dbReference>
<dbReference type="AlphaFoldDB" id="A0A8T9SUN6"/>
<dbReference type="Gene3D" id="1.20.5.340">
    <property type="match status" value="1"/>
</dbReference>
<dbReference type="EMBL" id="CP095053">
    <property type="protein sequence ID" value="UOR05872.1"/>
    <property type="molecule type" value="Genomic_DNA"/>
</dbReference>
<proteinExistence type="predicted"/>
<accession>A0A8T9SUN6</accession>
<evidence type="ECO:0000256" key="1">
    <source>
        <dbReference type="SAM" id="Coils"/>
    </source>
</evidence>
<organism evidence="2 3">
    <name type="scientific">Hymenobacter aerilatus</name>
    <dbReference type="NCBI Taxonomy" id="2932251"/>
    <lineage>
        <taxon>Bacteria</taxon>
        <taxon>Pseudomonadati</taxon>
        <taxon>Bacteroidota</taxon>
        <taxon>Cytophagia</taxon>
        <taxon>Cytophagales</taxon>
        <taxon>Hymenobacteraceae</taxon>
        <taxon>Hymenobacter</taxon>
    </lineage>
</organism>
<feature type="coiled-coil region" evidence="1">
    <location>
        <begin position="560"/>
        <end position="587"/>
    </location>
</feature>
<sequence>MSDIKGNNIGAPITPFTTEDIYPTHLAEYGKGGLRTVLNYSALEAIISARREWYMEVVLEDTGKKYKLTKGLVSNVLTDNGNWKEVITGESYDDTELVERIEVLENKPEPETYDDTALSNRVTVLENKPEPQPFDNSTNETRLSSLEGEVNDHETRIVSLENRPISSGGTSTDKIYDADSWSSELAKTGLNWNGNSKQLQVLGTTQFGQNGAVDGSITVAGVIRTVSDPGGQSGVEVINGAESGFSKISLGNNGNNGRVWDFLVGGNNNAGQNGNGAVEGNLILAVNGDWKFVFRKDGRAGINTNSPHPSATLEVGGTTGGLLAPRLTSTQRDAISNPATSLLIYNTTTAGFQYYNSGWKDLVSAGESYDDTLIINRLDAVETEVNNLDTRVEILERISNNQELLIDPEFLQPLTQDTTGGSVFSIGNWKYTTGWQQTNGVVNAINGAYLFQDFAATIGAKYTVTVKINSVNSGGVALVSRGGYDAEDVALKTAILTQPGIYTFTFPAKFDIERIHAYGFNNFNGQLEYISLKNEKAAIGGESYDDTELRARVGEVETDLAAVETEVIAVQGEVDGLEDRIEALENKPAPTPFDNTTNDARLSSLEANKTDKTTTAAIDSRVTALENRPVTPAYNDAEVRGLIADKVDKVPGKSLLLDTEIARLSGLTNFDATNLTNRVTSVETAIGTKTDKATTDALTGRVTVLENKPAVIPGDTIQTITFESNNLVIRTDKGDKSVSLASLANGETVVQAAPSLLNFAGNLSGSLTLNLPFGAVNVLAVSADNYASLPPTDYTVDYTQNPPILTITNPALVAGDRIWGTAVMTPEADFGDYYTKTEVETSIASKVDKVAGKSLILDTEIARLAAVTNYNDTALSNRITSVENNKVDKVNGKSLVSDSEITRLATVANFDNTANNNRFTTVENRVTNLENLPQNKVTLDFNFASGYSNTYTATITTNTAKTYVAQTLNNVATVVYKVNGATVNLPFAVASGNTLEITITRSNNSLGSIVTINT</sequence>
<reference evidence="2 3" key="1">
    <citation type="submission" date="2022-04" db="EMBL/GenBank/DDBJ databases">
        <title>Hymenobacter sp. isolated from the air.</title>
        <authorList>
            <person name="Won M."/>
            <person name="Lee C.-M."/>
            <person name="Woen H.-Y."/>
            <person name="Kwon S.-W."/>
        </authorList>
    </citation>
    <scope>NUCLEOTIDE SEQUENCE [LARGE SCALE GENOMIC DNA]</scope>
    <source>
        <strain evidence="3">5413 J-13</strain>
    </source>
</reference>
<keyword evidence="1" id="KW-0175">Coiled coil</keyword>
<name>A0A8T9SUN6_9BACT</name>
<protein>
    <submittedName>
        <fullName evidence="2">Uncharacterized protein</fullName>
    </submittedName>
</protein>
<evidence type="ECO:0000313" key="2">
    <source>
        <dbReference type="EMBL" id="UOR05872.1"/>
    </source>
</evidence>
<dbReference type="KEGG" id="haei:MUN82_01940"/>
<evidence type="ECO:0000313" key="3">
    <source>
        <dbReference type="Proteomes" id="UP000829925"/>
    </source>
</evidence>
<gene>
    <name evidence="2" type="ORF">MUN82_01940</name>
</gene>
<dbReference type="Proteomes" id="UP000829925">
    <property type="component" value="Chromosome"/>
</dbReference>